<dbReference type="RefSeq" id="WP_118258261.1">
    <property type="nucleotide sequence ID" value="NZ_CALBWO010000038.1"/>
</dbReference>
<dbReference type="EMBL" id="QRZA01000001">
    <property type="protein sequence ID" value="RGV36647.1"/>
    <property type="molecule type" value="Genomic_DNA"/>
</dbReference>
<name>A0A412X6L9_9BACT</name>
<accession>A0A412X6L9</accession>
<dbReference type="AlphaFoldDB" id="A0A412X6L9"/>
<comment type="caution">
    <text evidence="1">The sequence shown here is derived from an EMBL/GenBank/DDBJ whole genome shotgun (WGS) entry which is preliminary data.</text>
</comment>
<organism evidence="1 2">
    <name type="scientific">Butyricimonas virosa</name>
    <dbReference type="NCBI Taxonomy" id="544645"/>
    <lineage>
        <taxon>Bacteria</taxon>
        <taxon>Pseudomonadati</taxon>
        <taxon>Bacteroidota</taxon>
        <taxon>Bacteroidia</taxon>
        <taxon>Bacteroidales</taxon>
        <taxon>Odoribacteraceae</taxon>
        <taxon>Butyricimonas</taxon>
    </lineage>
</organism>
<reference evidence="1 2" key="1">
    <citation type="submission" date="2018-08" db="EMBL/GenBank/DDBJ databases">
        <title>A genome reference for cultivated species of the human gut microbiota.</title>
        <authorList>
            <person name="Zou Y."/>
            <person name="Xue W."/>
            <person name="Luo G."/>
        </authorList>
    </citation>
    <scope>NUCLEOTIDE SEQUENCE [LARGE SCALE GENOMIC DNA]</scope>
    <source>
        <strain evidence="1 2">AF14-49</strain>
    </source>
</reference>
<proteinExistence type="predicted"/>
<sequence>MAIIHSHIFDNASGSVGNVTICRYKGKNIAKGKIYFKSKKQSTAQVIQQIRFKVLSEQAYHFHAAIRAGSPHQSWSTSRVQFIGMNQNAVEIDKETLNITFHPEQLTFTTGNLTPPAVNVLIQVNERIIHAEWLRQPLSPIAKDEDNLFLVIYDIQKQDSLAYPLGKRGLPGTKEFPLHEDFTPANCIAYVFALSPVNTRASVSKYTNIILE</sequence>
<dbReference type="Proteomes" id="UP000283589">
    <property type="component" value="Unassembled WGS sequence"/>
</dbReference>
<protein>
    <submittedName>
        <fullName evidence="1">Uncharacterized protein</fullName>
    </submittedName>
</protein>
<gene>
    <name evidence="1" type="ORF">DWW18_00130</name>
</gene>
<evidence type="ECO:0000313" key="2">
    <source>
        <dbReference type="Proteomes" id="UP000283589"/>
    </source>
</evidence>
<evidence type="ECO:0000313" key="1">
    <source>
        <dbReference type="EMBL" id="RGV36647.1"/>
    </source>
</evidence>